<dbReference type="RefSeq" id="WP_312030961.1">
    <property type="nucleotide sequence ID" value="NZ_CP051151.1"/>
</dbReference>
<evidence type="ECO:0000313" key="7">
    <source>
        <dbReference type="EMBL" id="QLY40138.1"/>
    </source>
</evidence>
<evidence type="ECO:0000256" key="1">
    <source>
        <dbReference type="ARBA" id="ARBA00004141"/>
    </source>
</evidence>
<feature type="transmembrane region" description="Helical" evidence="5">
    <location>
        <begin position="239"/>
        <end position="259"/>
    </location>
</feature>
<dbReference type="Gene3D" id="1.20.1420.30">
    <property type="entry name" value="NCX, central ion-binding region"/>
    <property type="match status" value="1"/>
</dbReference>
<dbReference type="InterPro" id="IPR004481">
    <property type="entry name" value="K/Na/Ca-exchanger"/>
</dbReference>
<keyword evidence="3 5" id="KW-1133">Transmembrane helix</keyword>
<feature type="domain" description="Sodium/calcium exchanger membrane region" evidence="6">
    <location>
        <begin position="176"/>
        <end position="316"/>
    </location>
</feature>
<dbReference type="InterPro" id="IPR004837">
    <property type="entry name" value="NaCa_Exmemb"/>
</dbReference>
<dbReference type="PANTHER" id="PTHR10846">
    <property type="entry name" value="SODIUM/POTASSIUM/CALCIUM EXCHANGER"/>
    <property type="match status" value="1"/>
</dbReference>
<dbReference type="GO" id="GO:0005886">
    <property type="term" value="C:plasma membrane"/>
    <property type="evidence" value="ECO:0007669"/>
    <property type="project" value="TreeGrafter"/>
</dbReference>
<feature type="transmembrane region" description="Helical" evidence="5">
    <location>
        <begin position="175"/>
        <end position="194"/>
    </location>
</feature>
<evidence type="ECO:0000313" key="8">
    <source>
        <dbReference type="Proteomes" id="UP000512167"/>
    </source>
</evidence>
<dbReference type="EMBL" id="CP051151">
    <property type="protein sequence ID" value="QLY40138.1"/>
    <property type="molecule type" value="Genomic_DNA"/>
</dbReference>
<keyword evidence="2 5" id="KW-0812">Transmembrane</keyword>
<dbReference type="Proteomes" id="UP000512167">
    <property type="component" value="Chromosome"/>
</dbReference>
<evidence type="ECO:0000256" key="4">
    <source>
        <dbReference type="ARBA" id="ARBA00023136"/>
    </source>
</evidence>
<feature type="transmembrane region" description="Helical" evidence="5">
    <location>
        <begin position="135"/>
        <end position="154"/>
    </location>
</feature>
<dbReference type="InterPro" id="IPR044880">
    <property type="entry name" value="NCX_ion-bd_dom_sf"/>
</dbReference>
<accession>A0A7L6N4G7</accession>
<feature type="domain" description="Sodium/calcium exchanger membrane region" evidence="6">
    <location>
        <begin position="3"/>
        <end position="150"/>
    </location>
</feature>
<keyword evidence="4 5" id="KW-0472">Membrane</keyword>
<organism evidence="7 8">
    <name type="scientific">Hujiaoplasma nucleasis</name>
    <dbReference type="NCBI Taxonomy" id="2725268"/>
    <lineage>
        <taxon>Bacteria</taxon>
        <taxon>Bacillati</taxon>
        <taxon>Mycoplasmatota</taxon>
        <taxon>Mollicutes</taxon>
        <taxon>Candidatus Izemoplasmatales</taxon>
        <taxon>Hujiaoplasmataceae</taxon>
        <taxon>Hujiaoplasma</taxon>
    </lineage>
</organism>
<dbReference type="NCBIfam" id="TIGR00367">
    <property type="entry name" value="calcium/sodium antiporter"/>
    <property type="match status" value="1"/>
</dbReference>
<feature type="transmembrane region" description="Helical" evidence="5">
    <location>
        <begin position="271"/>
        <end position="289"/>
    </location>
</feature>
<evidence type="ECO:0000256" key="5">
    <source>
        <dbReference type="SAM" id="Phobius"/>
    </source>
</evidence>
<feature type="transmembrane region" description="Helical" evidence="5">
    <location>
        <begin position="71"/>
        <end position="92"/>
    </location>
</feature>
<keyword evidence="8" id="KW-1185">Reference proteome</keyword>
<evidence type="ECO:0000259" key="6">
    <source>
        <dbReference type="Pfam" id="PF01699"/>
    </source>
</evidence>
<dbReference type="KEGG" id="tbk:HF295_04370"/>
<dbReference type="GO" id="GO:0006874">
    <property type="term" value="P:intracellular calcium ion homeostasis"/>
    <property type="evidence" value="ECO:0007669"/>
    <property type="project" value="TreeGrafter"/>
</dbReference>
<reference evidence="7 8" key="1">
    <citation type="submission" date="2020-04" db="EMBL/GenBank/DDBJ databases">
        <authorList>
            <person name="Zheng R.K."/>
            <person name="Sun C.M."/>
        </authorList>
    </citation>
    <scope>NUCLEOTIDE SEQUENCE [LARGE SCALE GENOMIC DNA]</scope>
    <source>
        <strain evidence="8">zrk29</strain>
    </source>
</reference>
<dbReference type="GO" id="GO:0005262">
    <property type="term" value="F:calcium channel activity"/>
    <property type="evidence" value="ECO:0007669"/>
    <property type="project" value="TreeGrafter"/>
</dbReference>
<protein>
    <submittedName>
        <fullName evidence="7">Calcium/sodium antiporter</fullName>
    </submittedName>
</protein>
<feature type="transmembrane region" description="Helical" evidence="5">
    <location>
        <begin position="104"/>
        <end position="123"/>
    </location>
</feature>
<dbReference type="PANTHER" id="PTHR10846:SF8">
    <property type="entry name" value="INNER MEMBRANE PROTEIN YRBG"/>
    <property type="match status" value="1"/>
</dbReference>
<proteinExistence type="predicted"/>
<evidence type="ECO:0000256" key="2">
    <source>
        <dbReference type="ARBA" id="ARBA00022692"/>
    </source>
</evidence>
<evidence type="ECO:0000256" key="3">
    <source>
        <dbReference type="ARBA" id="ARBA00022989"/>
    </source>
</evidence>
<comment type="subcellular location">
    <subcellularLocation>
        <location evidence="1">Membrane</location>
        <topology evidence="1">Multi-pass membrane protein</topology>
    </subcellularLocation>
</comment>
<dbReference type="AlphaFoldDB" id="A0A7L6N4G7"/>
<dbReference type="Pfam" id="PF01699">
    <property type="entry name" value="Na_Ca_ex"/>
    <property type="match status" value="2"/>
</dbReference>
<sequence length="319" mass="34016">MIYLLLILGFILLIKGADLFVSGSSGLAKFFKIPPIIIGLTIVAFGTSAPEAAVSISAAIKGSESISVGNIVGSNLINISLIIGITACIFPLKVERATIRKEIPLALLGSIALLILILDKSLQNSLVSSLSRADGLILLSFFSVFLYYIIEVALKSQNNGHYLLNETHSINIKKATIQTILGLGGIILGGWLVVENAKSIALSLGMSETLVGLTIVAIGTSLPEMVTAITAALKKESEIALGNIIGSNIFNILFVLGISATITELVVESKILFDVLLMIGLTLLLLIFSTTHQRKINRTEGLLLSIVYVAYIIFIIIRN</sequence>
<gene>
    <name evidence="7" type="ORF">HF295_04370</name>
</gene>
<feature type="transmembrane region" description="Helical" evidence="5">
    <location>
        <begin position="301"/>
        <end position="317"/>
    </location>
</feature>
<dbReference type="GO" id="GO:0008273">
    <property type="term" value="F:calcium, potassium:sodium antiporter activity"/>
    <property type="evidence" value="ECO:0007669"/>
    <property type="project" value="TreeGrafter"/>
</dbReference>
<name>A0A7L6N4G7_9MOLU</name>